<dbReference type="EMBL" id="CACVAW010000010">
    <property type="protein sequence ID" value="CAA6803323.1"/>
    <property type="molecule type" value="Genomic_DNA"/>
</dbReference>
<organism evidence="1">
    <name type="scientific">uncultured Campylobacterales bacterium</name>
    <dbReference type="NCBI Taxonomy" id="352960"/>
    <lineage>
        <taxon>Bacteria</taxon>
        <taxon>Pseudomonadati</taxon>
        <taxon>Campylobacterota</taxon>
        <taxon>Epsilonproteobacteria</taxon>
        <taxon>Campylobacterales</taxon>
        <taxon>environmental samples</taxon>
    </lineage>
</organism>
<evidence type="ECO:0000313" key="1">
    <source>
        <dbReference type="EMBL" id="CAA6803323.1"/>
    </source>
</evidence>
<gene>
    <name evidence="1" type="ORF">HELGO_WM2651</name>
</gene>
<protein>
    <submittedName>
        <fullName evidence="1">Uncharacterized protein</fullName>
    </submittedName>
</protein>
<name>A0A6S6S6G6_9BACT</name>
<accession>A0A6S6S6G6</accession>
<sequence length="73" mass="8431">MKKQNITEHNRNQRNASFEIISKLNKLQQLVFLKRYDNKGNAIVGWSYMLTISDLSKVLAQPIPSITNKLLNT</sequence>
<reference evidence="1" key="1">
    <citation type="submission" date="2020-01" db="EMBL/GenBank/DDBJ databases">
        <authorList>
            <person name="Meier V. D."/>
            <person name="Meier V D."/>
        </authorList>
    </citation>
    <scope>NUCLEOTIDE SEQUENCE</scope>
    <source>
        <strain evidence="1">HLG_WM_MAG_12</strain>
    </source>
</reference>
<proteinExistence type="predicted"/>
<dbReference type="AlphaFoldDB" id="A0A6S6S6G6"/>